<evidence type="ECO:0008006" key="4">
    <source>
        <dbReference type="Google" id="ProtNLM"/>
    </source>
</evidence>
<feature type="chain" id="PRO_5007049741" description="DUF4249 domain-containing protein" evidence="1">
    <location>
        <begin position="20"/>
        <end position="288"/>
    </location>
</feature>
<gene>
    <name evidence="2" type="ORF">Ga0061079_10839</name>
</gene>
<dbReference type="STRING" id="1586267.GCA_001418685_01400"/>
<proteinExistence type="predicted"/>
<dbReference type="OrthoDB" id="9872790at2"/>
<feature type="signal peptide" evidence="1">
    <location>
        <begin position="1"/>
        <end position="19"/>
    </location>
</feature>
<evidence type="ECO:0000313" key="3">
    <source>
        <dbReference type="Proteomes" id="UP000182761"/>
    </source>
</evidence>
<name>A0A0X3AN27_9FLAO</name>
<dbReference type="EMBL" id="FCOR01000008">
    <property type="protein sequence ID" value="CVK16539.1"/>
    <property type="molecule type" value="Genomic_DNA"/>
</dbReference>
<protein>
    <recommendedName>
        <fullName evidence="4">DUF4249 domain-containing protein</fullName>
    </recommendedName>
</protein>
<dbReference type="Proteomes" id="UP000182761">
    <property type="component" value="Unassembled WGS sequence"/>
</dbReference>
<keyword evidence="3" id="KW-1185">Reference proteome</keyword>
<evidence type="ECO:0000256" key="1">
    <source>
        <dbReference type="SAM" id="SignalP"/>
    </source>
</evidence>
<organism evidence="2 3">
    <name type="scientific">Apibacter mensalis</name>
    <dbReference type="NCBI Taxonomy" id="1586267"/>
    <lineage>
        <taxon>Bacteria</taxon>
        <taxon>Pseudomonadati</taxon>
        <taxon>Bacteroidota</taxon>
        <taxon>Flavobacteriia</taxon>
        <taxon>Flavobacteriales</taxon>
        <taxon>Weeksellaceae</taxon>
        <taxon>Apibacter</taxon>
    </lineage>
</organism>
<dbReference type="AlphaFoldDB" id="A0A0X3AN27"/>
<accession>A0A0X3AN27</accession>
<reference evidence="2 3" key="1">
    <citation type="submission" date="2016-01" db="EMBL/GenBank/DDBJ databases">
        <authorList>
            <person name="McClelland M."/>
            <person name="Jain A."/>
            <person name="Saraogi P."/>
            <person name="Mendelson R."/>
            <person name="Westerman R."/>
            <person name="SanMiguel P."/>
            <person name="Csonka L."/>
        </authorList>
    </citation>
    <scope>NUCLEOTIDE SEQUENCE [LARGE SCALE GENOMIC DNA]</scope>
    <source>
        <strain evidence="2 3">R-53146</strain>
    </source>
</reference>
<evidence type="ECO:0000313" key="2">
    <source>
        <dbReference type="EMBL" id="CVK16539.1"/>
    </source>
</evidence>
<keyword evidence="1" id="KW-0732">Signal</keyword>
<dbReference type="PROSITE" id="PS51257">
    <property type="entry name" value="PROKAR_LIPOPROTEIN"/>
    <property type="match status" value="1"/>
</dbReference>
<dbReference type="RefSeq" id="WP_055425730.1">
    <property type="nucleotide sequence ID" value="NZ_FCOR01000008.1"/>
</dbReference>
<sequence>MIKKKVVMFFVIMFLVASCSSDDDIVLSEKEVENPIPIPSKLELRFVRASGDSDISNLQVGDSVIVGYKITGENLQEDEAFAITPLSGGPVSHQVLGEDYDCYYRKQKVESFHTSDQEGEFTLHIKKPGNFRHVYELSKVKKDSLILPAQQLAKGEIFFNSVRIVAYSYEVRTKKGDISSHSRWDTYYKYFIDTGNEQYDTYLEGLNSQFHYNNLISNQSDFQNKTSRDFHPVQRSKGSGGKYRVYMIDKIMFKKQVNGLETNIEYKNIPVGWYARQDQWGDRGTENL</sequence>